<comment type="caution">
    <text evidence="1">The sequence shown here is derived from an EMBL/GenBank/DDBJ whole genome shotgun (WGS) entry which is preliminary data.</text>
</comment>
<sequence length="50" mass="5244">MTVSLRRAAGSAVALVLAAGEAADRRRLFAVTHVEPDSSPTLRVVSDPLL</sequence>
<dbReference type="RefSeq" id="WP_189223438.1">
    <property type="nucleotide sequence ID" value="NZ_BMRG01000004.1"/>
</dbReference>
<proteinExistence type="predicted"/>
<evidence type="ECO:0000313" key="2">
    <source>
        <dbReference type="Proteomes" id="UP000639606"/>
    </source>
</evidence>
<reference evidence="1" key="1">
    <citation type="journal article" date="2014" name="Int. J. Syst. Evol. Microbiol.">
        <title>Complete genome sequence of Corynebacterium casei LMG S-19264T (=DSM 44701T), isolated from a smear-ripened cheese.</title>
        <authorList>
            <consortium name="US DOE Joint Genome Institute (JGI-PGF)"/>
            <person name="Walter F."/>
            <person name="Albersmeier A."/>
            <person name="Kalinowski J."/>
            <person name="Ruckert C."/>
        </authorList>
    </citation>
    <scope>NUCLEOTIDE SEQUENCE</scope>
    <source>
        <strain evidence="1">JCM 3313</strain>
    </source>
</reference>
<protein>
    <submittedName>
        <fullName evidence="1">Uncharacterized protein</fullName>
    </submittedName>
</protein>
<dbReference type="EMBL" id="BMRG01000004">
    <property type="protein sequence ID" value="GGP52214.1"/>
    <property type="molecule type" value="Genomic_DNA"/>
</dbReference>
<evidence type="ECO:0000313" key="1">
    <source>
        <dbReference type="EMBL" id="GGP52214.1"/>
    </source>
</evidence>
<name>A0A918AKG5_9PSEU</name>
<accession>A0A918AKG5</accession>
<dbReference type="Proteomes" id="UP000639606">
    <property type="component" value="Unassembled WGS sequence"/>
</dbReference>
<keyword evidence="2" id="KW-1185">Reference proteome</keyword>
<gene>
    <name evidence="1" type="ORF">GCM10010185_25380</name>
</gene>
<reference evidence="1" key="2">
    <citation type="submission" date="2020-09" db="EMBL/GenBank/DDBJ databases">
        <authorList>
            <person name="Sun Q."/>
            <person name="Ohkuma M."/>
        </authorList>
    </citation>
    <scope>NUCLEOTIDE SEQUENCE</scope>
    <source>
        <strain evidence="1">JCM 3313</strain>
    </source>
</reference>
<dbReference type="AlphaFoldDB" id="A0A918AKG5"/>
<organism evidence="1 2">
    <name type="scientific">Saccharothrix coeruleofusca</name>
    <dbReference type="NCBI Taxonomy" id="33919"/>
    <lineage>
        <taxon>Bacteria</taxon>
        <taxon>Bacillati</taxon>
        <taxon>Actinomycetota</taxon>
        <taxon>Actinomycetes</taxon>
        <taxon>Pseudonocardiales</taxon>
        <taxon>Pseudonocardiaceae</taxon>
        <taxon>Saccharothrix</taxon>
    </lineage>
</organism>